<keyword evidence="9" id="KW-1185">Reference proteome</keyword>
<dbReference type="Gene3D" id="3.90.25.10">
    <property type="entry name" value="UDP-galactose 4-epimerase, domain 1"/>
    <property type="match status" value="1"/>
</dbReference>
<name>A0A936YU50_9HYPH</name>
<dbReference type="AlphaFoldDB" id="A0A936YU50"/>
<dbReference type="InterPro" id="IPR036291">
    <property type="entry name" value="NAD(P)-bd_dom_sf"/>
</dbReference>
<evidence type="ECO:0000256" key="6">
    <source>
        <dbReference type="RuleBase" id="RU364082"/>
    </source>
</evidence>
<comment type="cofactor">
    <cofactor evidence="6">
        <name>Mg(2+)</name>
        <dbReference type="ChEBI" id="CHEBI:18420"/>
    </cofactor>
    <text evidence="6">Binds 1 Mg(2+) ion per monomer.</text>
</comment>
<dbReference type="Gene3D" id="3.40.50.720">
    <property type="entry name" value="NAD(P)-binding Rossmann-like Domain"/>
    <property type="match status" value="1"/>
</dbReference>
<dbReference type="InterPro" id="IPR029903">
    <property type="entry name" value="RmlD-like-bd"/>
</dbReference>
<organism evidence="8 9">
    <name type="scientific">Rhizobium setariae</name>
    <dbReference type="NCBI Taxonomy" id="2801340"/>
    <lineage>
        <taxon>Bacteria</taxon>
        <taxon>Pseudomonadati</taxon>
        <taxon>Pseudomonadota</taxon>
        <taxon>Alphaproteobacteria</taxon>
        <taxon>Hyphomicrobiales</taxon>
        <taxon>Rhizobiaceae</taxon>
        <taxon>Rhizobium/Agrobacterium group</taxon>
        <taxon>Rhizobium</taxon>
    </lineage>
</organism>
<evidence type="ECO:0000256" key="4">
    <source>
        <dbReference type="ARBA" id="ARBA00017099"/>
    </source>
</evidence>
<dbReference type="SUPFAM" id="SSF51735">
    <property type="entry name" value="NAD(P)-binding Rossmann-fold domains"/>
    <property type="match status" value="1"/>
</dbReference>
<feature type="domain" description="RmlD-like substrate binding" evidence="7">
    <location>
        <begin position="1"/>
        <end position="289"/>
    </location>
</feature>
<dbReference type="NCBIfam" id="TIGR01214">
    <property type="entry name" value="rmlD"/>
    <property type="match status" value="1"/>
</dbReference>
<evidence type="ECO:0000256" key="1">
    <source>
        <dbReference type="ARBA" id="ARBA00004781"/>
    </source>
</evidence>
<accession>A0A936YU50</accession>
<evidence type="ECO:0000256" key="2">
    <source>
        <dbReference type="ARBA" id="ARBA00010944"/>
    </source>
</evidence>
<dbReference type="EMBL" id="JAEQNC010000005">
    <property type="protein sequence ID" value="MBL0372585.1"/>
    <property type="molecule type" value="Genomic_DNA"/>
</dbReference>
<reference evidence="8" key="1">
    <citation type="submission" date="2021-01" db="EMBL/GenBank/DDBJ databases">
        <title>Rhizobium sp. strain KVB221 16S ribosomal RNA gene Genome sequencing and assembly.</title>
        <authorList>
            <person name="Kang M."/>
        </authorList>
    </citation>
    <scope>NUCLEOTIDE SEQUENCE</scope>
    <source>
        <strain evidence="8">KVB221</strain>
    </source>
</reference>
<proteinExistence type="inferred from homology"/>
<comment type="similarity">
    <text evidence="2 6">Belongs to the dTDP-4-dehydrorhamnose reductase family.</text>
</comment>
<evidence type="ECO:0000259" key="7">
    <source>
        <dbReference type="Pfam" id="PF04321"/>
    </source>
</evidence>
<comment type="pathway">
    <text evidence="1 6">Carbohydrate biosynthesis; dTDP-L-rhamnose biosynthesis.</text>
</comment>
<keyword evidence="6 8" id="KW-0560">Oxidoreductase</keyword>
<sequence>MRIVVTGREGQVAQSLAALAFEHDVEVVLCGRPELDLADARSIYPALAALKPDAIVSAAAYTAVDKAESERELAFSVNAVGAGAVAAAGKQIGVPVLHLSTDYVFDGSKSGAYVETDRTGPRSVYGASKLEGEKRVTAEISDHAIFRTAWVYSAYGHNFLKTMLRLGETRDTVSVVADQWGCPTSAEDIAAAIIVASKRIVSDSDPRLRGIFHLTGSGEASWADFAEHIFACAGRFGRHPVAVNRITTADYPTPAKRPANSRLSGRKLEEIYGITLPHWQASTEKAVRALLASQGS</sequence>
<dbReference type="InterPro" id="IPR005913">
    <property type="entry name" value="dTDP_dehydrorham_reduct"/>
</dbReference>
<dbReference type="GO" id="GO:0008831">
    <property type="term" value="F:dTDP-4-dehydrorhamnose reductase activity"/>
    <property type="evidence" value="ECO:0007669"/>
    <property type="project" value="UniProtKB-EC"/>
</dbReference>
<dbReference type="CDD" id="cd05254">
    <property type="entry name" value="dTDP_HR_like_SDR_e"/>
    <property type="match status" value="1"/>
</dbReference>
<keyword evidence="6" id="KW-0521">NADP</keyword>
<comment type="catalytic activity">
    <reaction evidence="5 6">
        <text>dTDP-beta-L-rhamnose + NADP(+) = dTDP-4-dehydro-beta-L-rhamnose + NADPH + H(+)</text>
        <dbReference type="Rhea" id="RHEA:21796"/>
        <dbReference type="ChEBI" id="CHEBI:15378"/>
        <dbReference type="ChEBI" id="CHEBI:57510"/>
        <dbReference type="ChEBI" id="CHEBI:57783"/>
        <dbReference type="ChEBI" id="CHEBI:58349"/>
        <dbReference type="ChEBI" id="CHEBI:62830"/>
        <dbReference type="EC" id="1.1.1.133"/>
    </reaction>
</comment>
<dbReference type="PANTHER" id="PTHR10491">
    <property type="entry name" value="DTDP-4-DEHYDRORHAMNOSE REDUCTASE"/>
    <property type="match status" value="1"/>
</dbReference>
<evidence type="ECO:0000256" key="5">
    <source>
        <dbReference type="ARBA" id="ARBA00048200"/>
    </source>
</evidence>
<gene>
    <name evidence="8" type="primary">rfbD</name>
    <name evidence="8" type="ORF">JJB09_11150</name>
</gene>
<comment type="function">
    <text evidence="6">Catalyzes the reduction of dTDP-6-deoxy-L-lyxo-4-hexulose to yield dTDP-L-rhamnose.</text>
</comment>
<evidence type="ECO:0000256" key="3">
    <source>
        <dbReference type="ARBA" id="ARBA00012929"/>
    </source>
</evidence>
<dbReference type="Pfam" id="PF04321">
    <property type="entry name" value="RmlD_sub_bind"/>
    <property type="match status" value="1"/>
</dbReference>
<protein>
    <recommendedName>
        <fullName evidence="4 6">dTDP-4-dehydrorhamnose reductase</fullName>
        <ecNumber evidence="3 6">1.1.1.133</ecNumber>
    </recommendedName>
</protein>
<evidence type="ECO:0000313" key="8">
    <source>
        <dbReference type="EMBL" id="MBL0372585.1"/>
    </source>
</evidence>
<dbReference type="Proteomes" id="UP000633219">
    <property type="component" value="Unassembled WGS sequence"/>
</dbReference>
<evidence type="ECO:0000313" key="9">
    <source>
        <dbReference type="Proteomes" id="UP000633219"/>
    </source>
</evidence>
<dbReference type="RefSeq" id="WP_201657940.1">
    <property type="nucleotide sequence ID" value="NZ_JAEQNC010000005.1"/>
</dbReference>
<dbReference type="EC" id="1.1.1.133" evidence="3 6"/>
<comment type="caution">
    <text evidence="8">The sequence shown here is derived from an EMBL/GenBank/DDBJ whole genome shotgun (WGS) entry which is preliminary data.</text>
</comment>
<dbReference type="PANTHER" id="PTHR10491:SF4">
    <property type="entry name" value="METHIONINE ADENOSYLTRANSFERASE 2 SUBUNIT BETA"/>
    <property type="match status" value="1"/>
</dbReference>